<evidence type="ECO:0000313" key="15">
    <source>
        <dbReference type="EMBL" id="CAJ0567042.1"/>
    </source>
</evidence>
<dbReference type="Pfam" id="PF00858">
    <property type="entry name" value="ASC"/>
    <property type="match status" value="1"/>
</dbReference>
<dbReference type="PANTHER" id="PTHR11690">
    <property type="entry name" value="AMILORIDE-SENSITIVE SODIUM CHANNEL-RELATED"/>
    <property type="match status" value="1"/>
</dbReference>
<dbReference type="GO" id="GO:0005886">
    <property type="term" value="C:plasma membrane"/>
    <property type="evidence" value="ECO:0007669"/>
    <property type="project" value="TreeGrafter"/>
</dbReference>
<evidence type="ECO:0000256" key="13">
    <source>
        <dbReference type="RuleBase" id="RU000679"/>
    </source>
</evidence>
<gene>
    <name evidence="15" type="ORF">MSPICULIGERA_LOCUS5609</name>
</gene>
<dbReference type="InterPro" id="IPR001873">
    <property type="entry name" value="ENaC"/>
</dbReference>
<keyword evidence="6 14" id="KW-1133">Transmembrane helix</keyword>
<evidence type="ECO:0000256" key="8">
    <source>
        <dbReference type="ARBA" id="ARBA00023065"/>
    </source>
</evidence>
<proteinExistence type="inferred from homology"/>
<protein>
    <recommendedName>
        <fullName evidence="17">Amiloride-sensitive sodium channel</fullName>
    </recommendedName>
</protein>
<comment type="similarity">
    <text evidence="2 13">Belongs to the amiloride-sensitive sodium channel (TC 1.A.6) family.</text>
</comment>
<dbReference type="Gene3D" id="1.10.287.770">
    <property type="entry name" value="YojJ-like"/>
    <property type="match status" value="1"/>
</dbReference>
<evidence type="ECO:0000256" key="3">
    <source>
        <dbReference type="ARBA" id="ARBA00022448"/>
    </source>
</evidence>
<keyword evidence="7" id="KW-0915">Sodium</keyword>
<evidence type="ECO:0000256" key="6">
    <source>
        <dbReference type="ARBA" id="ARBA00022989"/>
    </source>
</evidence>
<sequence length="230" mass="26020">LRFQVFVNIEEYMPTTEAAGVRLTVHSASEQPFPDTLGYSAPTGFVSSFGIRMGCQRSCVQQHFVRRCGCGDPRYPPWQNVSSCPVDDEQKRKCLKRETEYAAKHIDRLNCPKCRQPCSQKVFSISYSASRWPATPSDRDDCPKGLNQQQCLNYLREQGAMIEVFFEQLNYEALQESEAYGWPNLLSDFGGQLGLWMGVSVITISEVGLLFFDILLSICGCSTSARRKLR</sequence>
<evidence type="ECO:0000256" key="10">
    <source>
        <dbReference type="ARBA" id="ARBA00023180"/>
    </source>
</evidence>
<keyword evidence="4 13" id="KW-0894">Sodium channel</keyword>
<reference evidence="15" key="1">
    <citation type="submission" date="2023-06" db="EMBL/GenBank/DDBJ databases">
        <authorList>
            <person name="Delattre M."/>
        </authorList>
    </citation>
    <scope>NUCLEOTIDE SEQUENCE</scope>
    <source>
        <strain evidence="15">AF72</strain>
    </source>
</reference>
<evidence type="ECO:0000256" key="7">
    <source>
        <dbReference type="ARBA" id="ARBA00023053"/>
    </source>
</evidence>
<organism evidence="15 16">
    <name type="scientific">Mesorhabditis spiculigera</name>
    <dbReference type="NCBI Taxonomy" id="96644"/>
    <lineage>
        <taxon>Eukaryota</taxon>
        <taxon>Metazoa</taxon>
        <taxon>Ecdysozoa</taxon>
        <taxon>Nematoda</taxon>
        <taxon>Chromadorea</taxon>
        <taxon>Rhabditida</taxon>
        <taxon>Rhabditina</taxon>
        <taxon>Rhabditomorpha</taxon>
        <taxon>Rhabditoidea</taxon>
        <taxon>Rhabditidae</taxon>
        <taxon>Mesorhabditinae</taxon>
        <taxon>Mesorhabditis</taxon>
    </lineage>
</organism>
<evidence type="ECO:0000256" key="9">
    <source>
        <dbReference type="ARBA" id="ARBA00023136"/>
    </source>
</evidence>
<keyword evidence="16" id="KW-1185">Reference proteome</keyword>
<evidence type="ECO:0000256" key="2">
    <source>
        <dbReference type="ARBA" id="ARBA00007193"/>
    </source>
</evidence>
<dbReference type="PANTHER" id="PTHR11690:SF282">
    <property type="entry name" value="DEGENERIN-LIKE PROTEIN ASIC-1"/>
    <property type="match status" value="1"/>
</dbReference>
<keyword evidence="11 13" id="KW-0739">Sodium transport</keyword>
<dbReference type="EMBL" id="CATQJA010001384">
    <property type="protein sequence ID" value="CAJ0567042.1"/>
    <property type="molecule type" value="Genomic_DNA"/>
</dbReference>
<dbReference type="Proteomes" id="UP001177023">
    <property type="component" value="Unassembled WGS sequence"/>
</dbReference>
<keyword evidence="10" id="KW-0325">Glycoprotein</keyword>
<feature type="non-terminal residue" evidence="15">
    <location>
        <position position="230"/>
    </location>
</feature>
<evidence type="ECO:0000256" key="1">
    <source>
        <dbReference type="ARBA" id="ARBA00004141"/>
    </source>
</evidence>
<evidence type="ECO:0000313" key="16">
    <source>
        <dbReference type="Proteomes" id="UP001177023"/>
    </source>
</evidence>
<evidence type="ECO:0000256" key="4">
    <source>
        <dbReference type="ARBA" id="ARBA00022461"/>
    </source>
</evidence>
<keyword evidence="8 13" id="KW-0406">Ion transport</keyword>
<accession>A0AA36CDZ3</accession>
<evidence type="ECO:0000256" key="11">
    <source>
        <dbReference type="ARBA" id="ARBA00023201"/>
    </source>
</evidence>
<dbReference type="AlphaFoldDB" id="A0AA36CDZ3"/>
<keyword evidence="5 13" id="KW-0812">Transmembrane</keyword>
<dbReference type="Gene3D" id="1.10.287.820">
    <property type="entry name" value="Acid-sensing ion channel domain"/>
    <property type="match status" value="1"/>
</dbReference>
<keyword evidence="9 14" id="KW-0472">Membrane</keyword>
<comment type="caution">
    <text evidence="15">The sequence shown here is derived from an EMBL/GenBank/DDBJ whole genome shotgun (WGS) entry which is preliminary data.</text>
</comment>
<dbReference type="GO" id="GO:0015280">
    <property type="term" value="F:ligand-gated sodium channel activity"/>
    <property type="evidence" value="ECO:0007669"/>
    <property type="project" value="TreeGrafter"/>
</dbReference>
<comment type="subcellular location">
    <subcellularLocation>
        <location evidence="1">Membrane</location>
        <topology evidence="1">Multi-pass membrane protein</topology>
    </subcellularLocation>
</comment>
<dbReference type="FunFam" id="1.10.287.770:FF:000001">
    <property type="entry name" value="Acid-sensing ion channel subunit 1"/>
    <property type="match status" value="1"/>
</dbReference>
<keyword evidence="3 13" id="KW-0813">Transport</keyword>
<evidence type="ECO:0000256" key="5">
    <source>
        <dbReference type="ARBA" id="ARBA00022692"/>
    </source>
</evidence>
<evidence type="ECO:0008006" key="17">
    <source>
        <dbReference type="Google" id="ProtNLM"/>
    </source>
</evidence>
<keyword evidence="12 13" id="KW-0407">Ion channel</keyword>
<feature type="transmembrane region" description="Helical" evidence="14">
    <location>
        <begin position="193"/>
        <end position="221"/>
    </location>
</feature>
<evidence type="ECO:0000256" key="14">
    <source>
        <dbReference type="SAM" id="Phobius"/>
    </source>
</evidence>
<feature type="non-terminal residue" evidence="15">
    <location>
        <position position="1"/>
    </location>
</feature>
<name>A0AA36CDZ3_9BILA</name>
<evidence type="ECO:0000256" key="12">
    <source>
        <dbReference type="ARBA" id="ARBA00023303"/>
    </source>
</evidence>